<accession>A0A914E0G7</accession>
<protein>
    <submittedName>
        <fullName evidence="2">Uncharacterized protein</fullName>
    </submittedName>
</protein>
<keyword evidence="1" id="KW-1185">Reference proteome</keyword>
<evidence type="ECO:0000313" key="1">
    <source>
        <dbReference type="Proteomes" id="UP000887540"/>
    </source>
</evidence>
<proteinExistence type="predicted"/>
<dbReference type="WBParaSite" id="ACRNAN_scaffold5104.g28350.t1">
    <property type="protein sequence ID" value="ACRNAN_scaffold5104.g28350.t1"/>
    <property type="gene ID" value="ACRNAN_scaffold5104.g28350"/>
</dbReference>
<dbReference type="AlphaFoldDB" id="A0A914E0G7"/>
<dbReference type="Proteomes" id="UP000887540">
    <property type="component" value="Unplaced"/>
</dbReference>
<evidence type="ECO:0000313" key="2">
    <source>
        <dbReference type="WBParaSite" id="ACRNAN_scaffold5104.g28350.t1"/>
    </source>
</evidence>
<sequence length="96" mass="11342">MIAVTSKRTDIHIPKKFDKEEYDYNQKLLSNYLSHQAKEKKKLATQVKKPEDYYEEKTSRFQDFVINTFKGFSHLTESGRSIISKLSKIQKPTLKK</sequence>
<reference evidence="2" key="1">
    <citation type="submission" date="2022-11" db="UniProtKB">
        <authorList>
            <consortium name="WormBaseParasite"/>
        </authorList>
    </citation>
    <scope>IDENTIFICATION</scope>
</reference>
<name>A0A914E0G7_9BILA</name>
<organism evidence="1 2">
    <name type="scientific">Acrobeloides nanus</name>
    <dbReference type="NCBI Taxonomy" id="290746"/>
    <lineage>
        <taxon>Eukaryota</taxon>
        <taxon>Metazoa</taxon>
        <taxon>Ecdysozoa</taxon>
        <taxon>Nematoda</taxon>
        <taxon>Chromadorea</taxon>
        <taxon>Rhabditida</taxon>
        <taxon>Tylenchina</taxon>
        <taxon>Cephalobomorpha</taxon>
        <taxon>Cephaloboidea</taxon>
        <taxon>Cephalobidae</taxon>
        <taxon>Acrobeloides</taxon>
    </lineage>
</organism>